<evidence type="ECO:0000256" key="4">
    <source>
        <dbReference type="ARBA" id="ARBA00010763"/>
    </source>
</evidence>
<dbReference type="PANTHER" id="PTHR10192">
    <property type="entry name" value="MOLYBDOPTERIN BIOSYNTHESIS PROTEIN"/>
    <property type="match status" value="1"/>
</dbReference>
<protein>
    <recommendedName>
        <fullName evidence="11">Molybdopterin molybdenumtransferase</fullName>
        <ecNumber evidence="11">2.10.1.1</ecNumber>
    </recommendedName>
</protein>
<dbReference type="Gene3D" id="3.90.105.10">
    <property type="entry name" value="Molybdopterin biosynthesis moea protein, domain 2"/>
    <property type="match status" value="1"/>
</dbReference>
<dbReference type="SMART" id="SM00852">
    <property type="entry name" value="MoCF_biosynth"/>
    <property type="match status" value="1"/>
</dbReference>
<evidence type="ECO:0000256" key="9">
    <source>
        <dbReference type="ARBA" id="ARBA00023150"/>
    </source>
</evidence>
<keyword evidence="5 11" id="KW-0500">Molybdenum</keyword>
<dbReference type="EC" id="2.10.1.1" evidence="11"/>
<dbReference type="Pfam" id="PF03453">
    <property type="entry name" value="MoeA_N"/>
    <property type="match status" value="1"/>
</dbReference>
<evidence type="ECO:0000256" key="2">
    <source>
        <dbReference type="ARBA" id="ARBA00002901"/>
    </source>
</evidence>
<dbReference type="Gene3D" id="3.40.980.10">
    <property type="entry name" value="MoaB/Mog-like domain"/>
    <property type="match status" value="1"/>
</dbReference>
<dbReference type="InterPro" id="IPR005110">
    <property type="entry name" value="MoeA_linker/N"/>
</dbReference>
<comment type="pathway">
    <text evidence="3 11">Cofactor biosynthesis; molybdopterin biosynthesis.</text>
</comment>
<dbReference type="InterPro" id="IPR038987">
    <property type="entry name" value="MoeA-like"/>
</dbReference>
<accession>A0A2V1H2H3</accession>
<reference evidence="14 15" key="1">
    <citation type="submission" date="2018-04" db="EMBL/GenBank/DDBJ databases">
        <title>Thalassorhabdus spongiae gen. nov., sp. nov., isolated from a marine sponge in South-West Iceland.</title>
        <authorList>
            <person name="Knobloch S."/>
            <person name="Daussin A."/>
            <person name="Johannsson R."/>
            <person name="Marteinsson V.T."/>
        </authorList>
    </citation>
    <scope>NUCLEOTIDE SEQUENCE [LARGE SCALE GENOMIC DNA]</scope>
    <source>
        <strain evidence="14 15">Hp12</strain>
    </source>
</reference>
<evidence type="ECO:0000256" key="11">
    <source>
        <dbReference type="RuleBase" id="RU365090"/>
    </source>
</evidence>
<feature type="region of interest" description="Disordered" evidence="12">
    <location>
        <begin position="1"/>
        <end position="22"/>
    </location>
</feature>
<dbReference type="CDD" id="cd00887">
    <property type="entry name" value="MoeA"/>
    <property type="match status" value="1"/>
</dbReference>
<evidence type="ECO:0000313" key="14">
    <source>
        <dbReference type="EMBL" id="PVZ70652.1"/>
    </source>
</evidence>
<dbReference type="RefSeq" id="WP_116686722.1">
    <property type="nucleotide sequence ID" value="NZ_CAWNYD010000002.1"/>
</dbReference>
<dbReference type="AlphaFoldDB" id="A0A2V1H2H3"/>
<dbReference type="InterPro" id="IPR036688">
    <property type="entry name" value="MoeA_C_domain_IV_sf"/>
</dbReference>
<comment type="similarity">
    <text evidence="4 11">Belongs to the MoeA family.</text>
</comment>
<evidence type="ECO:0000256" key="12">
    <source>
        <dbReference type="SAM" id="MobiDB-lite"/>
    </source>
</evidence>
<dbReference type="NCBIfam" id="TIGR00177">
    <property type="entry name" value="molyb_syn"/>
    <property type="match status" value="1"/>
</dbReference>
<dbReference type="SUPFAM" id="SSF63882">
    <property type="entry name" value="MoeA N-terminal region -like"/>
    <property type="match status" value="1"/>
</dbReference>
<dbReference type="Pfam" id="PF03454">
    <property type="entry name" value="MoeA_C"/>
    <property type="match status" value="1"/>
</dbReference>
<gene>
    <name evidence="14" type="ORF">DC094_08740</name>
</gene>
<dbReference type="InterPro" id="IPR001453">
    <property type="entry name" value="MoaB/Mog_dom"/>
</dbReference>
<dbReference type="InterPro" id="IPR036135">
    <property type="entry name" value="MoeA_linker/N_sf"/>
</dbReference>
<sequence length="428" mass="44917">MSEPRLDSTSKSANETAGGGDCDCSRFEKPGGLMPVAKALELLLCAAKPVTDTESIPLSQALDRVLAKTIHSPIAVPPADNSAMDGYALNTEDTGSAAATLPISQRIPAGHAPKQLKPGTAARIFTGAPVPLGANAVVMQEQCVATEGLVTLPADIRPGQNVRPAGQDIQPGALALEAGQRLRGQELGFLASLGVSQVEVFRKLKIAVISTGDELVEPGTALAAGKIYNSNRYTLMGLIQRLGMDYIDCGVVPDDRQATIEAFSAAAKTADVVITSGGVSVGEEDHVKAVVEQLGRLDMWKLCIKPGKPLSFGEINGTPFLGLPGNPAAVLVTFCVLGTSYLRKLSGENVKPPAARKMIADFEWLKAGKRQEYLRARIGEKGIESYPNQSSGMLSSACWADGLAVVPVDSTVAKGDMVEFYSFADLLG</sequence>
<evidence type="ECO:0000259" key="13">
    <source>
        <dbReference type="SMART" id="SM00852"/>
    </source>
</evidence>
<dbReference type="PROSITE" id="PS01079">
    <property type="entry name" value="MOCF_BIOSYNTHESIS_2"/>
    <property type="match status" value="1"/>
</dbReference>
<dbReference type="EMBL" id="QDDL01000002">
    <property type="protein sequence ID" value="PVZ70652.1"/>
    <property type="molecule type" value="Genomic_DNA"/>
</dbReference>
<dbReference type="FunFam" id="3.40.980.10:FF:000004">
    <property type="entry name" value="Molybdopterin molybdenumtransferase"/>
    <property type="match status" value="1"/>
</dbReference>
<dbReference type="SUPFAM" id="SSF63867">
    <property type="entry name" value="MoeA C-terminal domain-like"/>
    <property type="match status" value="1"/>
</dbReference>
<dbReference type="Proteomes" id="UP000244906">
    <property type="component" value="Unassembled WGS sequence"/>
</dbReference>
<comment type="function">
    <text evidence="2 11">Catalyzes the insertion of molybdate into adenylated molybdopterin with the concomitant release of AMP.</text>
</comment>
<evidence type="ECO:0000256" key="10">
    <source>
        <dbReference type="ARBA" id="ARBA00047317"/>
    </source>
</evidence>
<keyword evidence="15" id="KW-1185">Reference proteome</keyword>
<dbReference type="NCBIfam" id="NF045515">
    <property type="entry name" value="Glp_gephyrin"/>
    <property type="match status" value="1"/>
</dbReference>
<dbReference type="GO" id="GO:0046872">
    <property type="term" value="F:metal ion binding"/>
    <property type="evidence" value="ECO:0007669"/>
    <property type="project" value="UniProtKB-UniRule"/>
</dbReference>
<dbReference type="Gene3D" id="2.40.340.10">
    <property type="entry name" value="MoeA, C-terminal, domain IV"/>
    <property type="match status" value="1"/>
</dbReference>
<evidence type="ECO:0000256" key="5">
    <source>
        <dbReference type="ARBA" id="ARBA00022505"/>
    </source>
</evidence>
<dbReference type="SUPFAM" id="SSF53218">
    <property type="entry name" value="Molybdenum cofactor biosynthesis proteins"/>
    <property type="match status" value="1"/>
</dbReference>
<dbReference type="GO" id="GO:0005829">
    <property type="term" value="C:cytosol"/>
    <property type="evidence" value="ECO:0007669"/>
    <property type="project" value="TreeGrafter"/>
</dbReference>
<evidence type="ECO:0000256" key="3">
    <source>
        <dbReference type="ARBA" id="ARBA00005046"/>
    </source>
</evidence>
<dbReference type="Gene3D" id="2.170.190.11">
    <property type="entry name" value="Molybdopterin biosynthesis moea protein, domain 3"/>
    <property type="match status" value="1"/>
</dbReference>
<keyword evidence="8 11" id="KW-0460">Magnesium</keyword>
<comment type="cofactor">
    <cofactor evidence="1 11">
        <name>Mg(2+)</name>
        <dbReference type="ChEBI" id="CHEBI:18420"/>
    </cofactor>
</comment>
<evidence type="ECO:0000256" key="7">
    <source>
        <dbReference type="ARBA" id="ARBA00022723"/>
    </source>
</evidence>
<keyword evidence="7 11" id="KW-0479">Metal-binding</keyword>
<comment type="catalytic activity">
    <reaction evidence="10">
        <text>adenylyl-molybdopterin + molybdate = Mo-molybdopterin + AMP + H(+)</text>
        <dbReference type="Rhea" id="RHEA:35047"/>
        <dbReference type="ChEBI" id="CHEBI:15378"/>
        <dbReference type="ChEBI" id="CHEBI:36264"/>
        <dbReference type="ChEBI" id="CHEBI:62727"/>
        <dbReference type="ChEBI" id="CHEBI:71302"/>
        <dbReference type="ChEBI" id="CHEBI:456215"/>
        <dbReference type="EC" id="2.10.1.1"/>
    </reaction>
</comment>
<dbReference type="GO" id="GO:0061599">
    <property type="term" value="F:molybdopterin molybdotransferase activity"/>
    <property type="evidence" value="ECO:0007669"/>
    <property type="project" value="UniProtKB-UniRule"/>
</dbReference>
<proteinExistence type="inferred from homology"/>
<dbReference type="OrthoDB" id="9804758at2"/>
<organism evidence="14 15">
    <name type="scientific">Pelagibaculum spongiae</name>
    <dbReference type="NCBI Taxonomy" id="2080658"/>
    <lineage>
        <taxon>Bacteria</taxon>
        <taxon>Pseudomonadati</taxon>
        <taxon>Pseudomonadota</taxon>
        <taxon>Gammaproteobacteria</taxon>
        <taxon>Oceanospirillales</taxon>
        <taxon>Pelagibaculum</taxon>
    </lineage>
</organism>
<evidence type="ECO:0000313" key="15">
    <source>
        <dbReference type="Proteomes" id="UP000244906"/>
    </source>
</evidence>
<name>A0A2V1H2H3_9GAMM</name>
<dbReference type="InterPro" id="IPR008284">
    <property type="entry name" value="MoCF_biosynth_CS"/>
</dbReference>
<dbReference type="InterPro" id="IPR005111">
    <property type="entry name" value="MoeA_C_domain_IV"/>
</dbReference>
<dbReference type="Pfam" id="PF00994">
    <property type="entry name" value="MoCF_biosynth"/>
    <property type="match status" value="1"/>
</dbReference>
<dbReference type="PANTHER" id="PTHR10192:SF5">
    <property type="entry name" value="GEPHYRIN"/>
    <property type="match status" value="1"/>
</dbReference>
<dbReference type="GO" id="GO:0006777">
    <property type="term" value="P:Mo-molybdopterin cofactor biosynthetic process"/>
    <property type="evidence" value="ECO:0007669"/>
    <property type="project" value="UniProtKB-UniRule"/>
</dbReference>
<keyword evidence="6 11" id="KW-0808">Transferase</keyword>
<keyword evidence="9 11" id="KW-0501">Molybdenum cofactor biosynthesis</keyword>
<evidence type="ECO:0000256" key="8">
    <source>
        <dbReference type="ARBA" id="ARBA00022842"/>
    </source>
</evidence>
<feature type="domain" description="MoaB/Mog" evidence="13">
    <location>
        <begin position="207"/>
        <end position="344"/>
    </location>
</feature>
<dbReference type="InterPro" id="IPR036425">
    <property type="entry name" value="MoaB/Mog-like_dom_sf"/>
</dbReference>
<dbReference type="UniPathway" id="UPA00344"/>
<evidence type="ECO:0000256" key="1">
    <source>
        <dbReference type="ARBA" id="ARBA00001946"/>
    </source>
</evidence>
<comment type="caution">
    <text evidence="14">The sequence shown here is derived from an EMBL/GenBank/DDBJ whole genome shotgun (WGS) entry which is preliminary data.</text>
</comment>
<evidence type="ECO:0000256" key="6">
    <source>
        <dbReference type="ARBA" id="ARBA00022679"/>
    </source>
</evidence>